<organism evidence="1 2">
    <name type="scientific">Zunongwangia pacifica</name>
    <dbReference type="NCBI Taxonomy" id="2911062"/>
    <lineage>
        <taxon>Bacteria</taxon>
        <taxon>Pseudomonadati</taxon>
        <taxon>Bacteroidota</taxon>
        <taxon>Flavobacteriia</taxon>
        <taxon>Flavobacteriales</taxon>
        <taxon>Flavobacteriaceae</taxon>
        <taxon>Zunongwangia</taxon>
    </lineage>
</organism>
<evidence type="ECO:0000313" key="1">
    <source>
        <dbReference type="EMBL" id="MCL6219010.1"/>
    </source>
</evidence>
<dbReference type="RefSeq" id="WP_223091568.1">
    <property type="nucleotide sequence ID" value="NZ_JAKHSK010000015.1"/>
</dbReference>
<dbReference type="EMBL" id="JAKHSK010000015">
    <property type="protein sequence ID" value="MCL6219010.1"/>
    <property type="molecule type" value="Genomic_DNA"/>
</dbReference>
<name>A0A9X1ZTL8_9FLAO</name>
<keyword evidence="2" id="KW-1185">Reference proteome</keyword>
<accession>A0A9X1ZTL8</accession>
<protein>
    <submittedName>
        <fullName evidence="1">Uncharacterized protein</fullName>
    </submittedName>
</protein>
<gene>
    <name evidence="1" type="ORF">L1967_11935</name>
</gene>
<sequence>MKYITVAKDFTLMLSSGEFIKFTPVNDSLFEDWLIANKVQNSRKEEGWITE</sequence>
<dbReference type="AlphaFoldDB" id="A0A9X1ZTL8"/>
<dbReference type="Proteomes" id="UP001139521">
    <property type="component" value="Unassembled WGS sequence"/>
</dbReference>
<proteinExistence type="predicted"/>
<reference evidence="1" key="1">
    <citation type="submission" date="2022-01" db="EMBL/GenBank/DDBJ databases">
        <title>Genome sequencing of Zunongwangia sp. M21534 genome.</title>
        <authorList>
            <person name="Chen Y."/>
            <person name="Dong C."/>
            <person name="Shao Z."/>
        </authorList>
    </citation>
    <scope>NUCLEOTIDE SEQUENCE</scope>
    <source>
        <strain evidence="1">MCCC M21534</strain>
    </source>
</reference>
<comment type="caution">
    <text evidence="1">The sequence shown here is derived from an EMBL/GenBank/DDBJ whole genome shotgun (WGS) entry which is preliminary data.</text>
</comment>
<evidence type="ECO:0000313" key="2">
    <source>
        <dbReference type="Proteomes" id="UP001139521"/>
    </source>
</evidence>